<evidence type="ECO:0000313" key="3">
    <source>
        <dbReference type="Proteomes" id="UP000199150"/>
    </source>
</evidence>
<dbReference type="AlphaFoldDB" id="A0A1G4TUY4"/>
<evidence type="ECO:0000256" key="1">
    <source>
        <dbReference type="SAM" id="SignalP"/>
    </source>
</evidence>
<dbReference type="OrthoDB" id="9813146at2"/>
<dbReference type="EMBL" id="FMTS01000012">
    <property type="protein sequence ID" value="SCW84429.1"/>
    <property type="molecule type" value="Genomic_DNA"/>
</dbReference>
<dbReference type="RefSeq" id="WP_090650917.1">
    <property type="nucleotide sequence ID" value="NZ_CBCRYE010000011.1"/>
</dbReference>
<reference evidence="3" key="1">
    <citation type="submission" date="2016-10" db="EMBL/GenBank/DDBJ databases">
        <authorList>
            <person name="Varghese N."/>
            <person name="Submissions S."/>
        </authorList>
    </citation>
    <scope>NUCLEOTIDE SEQUENCE [LARGE SCALE GENOMIC DNA]</scope>
    <source>
        <strain evidence="3">CGMCC 1.3431</strain>
    </source>
</reference>
<sequence>MRAIWLSALLLLGVVACDAGPSAVLPDGAGKAPVEQVQPAKAPGWAQKNEQKPAQDIEEASMPVIDAAPVPGAALPIAAHRATITETRYGDWPLWSKNRKYSADENAHYHFQKHGPEFSAKSYPDYMAMVHGFIHNPPAGTETLKRTNGDTLFYDPKGNVFAVMTRAGAPRTMFRPDNGAAYWRQQKIIESERRTPRRDGY</sequence>
<organism evidence="2 3">
    <name type="scientific">Asticcacaulis taihuensis</name>
    <dbReference type="NCBI Taxonomy" id="260084"/>
    <lineage>
        <taxon>Bacteria</taxon>
        <taxon>Pseudomonadati</taxon>
        <taxon>Pseudomonadota</taxon>
        <taxon>Alphaproteobacteria</taxon>
        <taxon>Caulobacterales</taxon>
        <taxon>Caulobacteraceae</taxon>
        <taxon>Asticcacaulis</taxon>
    </lineage>
</organism>
<evidence type="ECO:0000313" key="2">
    <source>
        <dbReference type="EMBL" id="SCW84429.1"/>
    </source>
</evidence>
<dbReference type="STRING" id="260084.SAMN02927928_0155"/>
<keyword evidence="3" id="KW-1185">Reference proteome</keyword>
<feature type="chain" id="PRO_5011763398" evidence="1">
    <location>
        <begin position="20"/>
        <end position="201"/>
    </location>
</feature>
<proteinExistence type="predicted"/>
<gene>
    <name evidence="2" type="ORF">SAMN02927928_0155</name>
</gene>
<dbReference type="PROSITE" id="PS51257">
    <property type="entry name" value="PROKAR_LIPOPROTEIN"/>
    <property type="match status" value="1"/>
</dbReference>
<feature type="signal peptide" evidence="1">
    <location>
        <begin position="1"/>
        <end position="19"/>
    </location>
</feature>
<keyword evidence="1" id="KW-0732">Signal</keyword>
<name>A0A1G4TUY4_9CAUL</name>
<dbReference type="Proteomes" id="UP000199150">
    <property type="component" value="Unassembled WGS sequence"/>
</dbReference>
<protein>
    <submittedName>
        <fullName evidence="2">Uncharacterized protein</fullName>
    </submittedName>
</protein>
<accession>A0A1G4TUY4</accession>